<comment type="caution">
    <text evidence="10">The sequence shown here is derived from an EMBL/GenBank/DDBJ whole genome shotgun (WGS) entry which is preliminary data.</text>
</comment>
<feature type="transmembrane region" description="Helical" evidence="7">
    <location>
        <begin position="493"/>
        <end position="517"/>
    </location>
</feature>
<evidence type="ECO:0000256" key="7">
    <source>
        <dbReference type="SAM" id="Phobius"/>
    </source>
</evidence>
<dbReference type="InterPro" id="IPR024989">
    <property type="entry name" value="MFS_assoc_dom"/>
</dbReference>
<keyword evidence="3 7" id="KW-0812">Transmembrane</keyword>
<name>A0A835YLR7_9STRA</name>
<feature type="transmembrane region" description="Helical" evidence="7">
    <location>
        <begin position="436"/>
        <end position="454"/>
    </location>
</feature>
<evidence type="ECO:0000259" key="9">
    <source>
        <dbReference type="Pfam" id="PF12832"/>
    </source>
</evidence>
<evidence type="ECO:0000256" key="3">
    <source>
        <dbReference type="ARBA" id="ARBA00022692"/>
    </source>
</evidence>
<dbReference type="Pfam" id="PF12832">
    <property type="entry name" value="MFS_1_like"/>
    <property type="match status" value="1"/>
</dbReference>
<feature type="transmembrane region" description="Helical" evidence="7">
    <location>
        <begin position="404"/>
        <end position="424"/>
    </location>
</feature>
<dbReference type="Gene3D" id="1.20.1250.20">
    <property type="entry name" value="MFS general substrate transporter like domains"/>
    <property type="match status" value="2"/>
</dbReference>
<proteinExistence type="inferred from homology"/>
<accession>A0A835YLR7</accession>
<dbReference type="PANTHER" id="PTHR16172:SF41">
    <property type="entry name" value="MAJOR FACILITATOR SUPERFAMILY DOMAIN-CONTAINING PROTEIN 6-LIKE"/>
    <property type="match status" value="1"/>
</dbReference>
<evidence type="ECO:0000256" key="2">
    <source>
        <dbReference type="ARBA" id="ARBA00005241"/>
    </source>
</evidence>
<dbReference type="SUPFAM" id="SSF103473">
    <property type="entry name" value="MFS general substrate transporter"/>
    <property type="match status" value="1"/>
</dbReference>
<comment type="subcellular location">
    <subcellularLocation>
        <location evidence="1">Membrane</location>
        <topology evidence="1">Multi-pass membrane protein</topology>
    </subcellularLocation>
</comment>
<organism evidence="10 11">
    <name type="scientific">Tribonema minus</name>
    <dbReference type="NCBI Taxonomy" id="303371"/>
    <lineage>
        <taxon>Eukaryota</taxon>
        <taxon>Sar</taxon>
        <taxon>Stramenopiles</taxon>
        <taxon>Ochrophyta</taxon>
        <taxon>PX clade</taxon>
        <taxon>Xanthophyceae</taxon>
        <taxon>Tribonematales</taxon>
        <taxon>Tribonemataceae</taxon>
        <taxon>Tribonema</taxon>
    </lineage>
</organism>
<dbReference type="EMBL" id="JAFCMP010000540">
    <property type="protein sequence ID" value="KAG5176152.1"/>
    <property type="molecule type" value="Genomic_DNA"/>
</dbReference>
<feature type="transmembrane region" description="Helical" evidence="7">
    <location>
        <begin position="529"/>
        <end position="549"/>
    </location>
</feature>
<feature type="region of interest" description="Disordered" evidence="6">
    <location>
        <begin position="362"/>
        <end position="383"/>
    </location>
</feature>
<evidence type="ECO:0000256" key="4">
    <source>
        <dbReference type="ARBA" id="ARBA00022989"/>
    </source>
</evidence>
<evidence type="ECO:0000313" key="11">
    <source>
        <dbReference type="Proteomes" id="UP000664859"/>
    </source>
</evidence>
<reference evidence="10" key="1">
    <citation type="submission" date="2021-02" db="EMBL/GenBank/DDBJ databases">
        <title>First Annotated Genome of the Yellow-green Alga Tribonema minus.</title>
        <authorList>
            <person name="Mahan K.M."/>
        </authorList>
    </citation>
    <scope>NUCLEOTIDE SEQUENCE</scope>
    <source>
        <strain evidence="10">UTEX B ZZ1240</strain>
    </source>
</reference>
<dbReference type="AlphaFoldDB" id="A0A835YLR7"/>
<feature type="transmembrane region" description="Helical" evidence="7">
    <location>
        <begin position="250"/>
        <end position="269"/>
    </location>
</feature>
<feature type="transmembrane region" description="Helical" evidence="7">
    <location>
        <begin position="461"/>
        <end position="481"/>
    </location>
</feature>
<evidence type="ECO:0000313" key="10">
    <source>
        <dbReference type="EMBL" id="KAG5176152.1"/>
    </source>
</evidence>
<keyword evidence="5 7" id="KW-0472">Membrane</keyword>
<feature type="signal peptide" evidence="8">
    <location>
        <begin position="1"/>
        <end position="17"/>
    </location>
</feature>
<evidence type="ECO:0000256" key="1">
    <source>
        <dbReference type="ARBA" id="ARBA00004141"/>
    </source>
</evidence>
<keyword evidence="4 7" id="KW-1133">Transmembrane helix</keyword>
<protein>
    <submittedName>
        <fullName evidence="10">Major facilitator superfamily domain-containing protein</fullName>
    </submittedName>
</protein>
<feature type="domain" description="Major facilitator superfamily associated" evidence="9">
    <location>
        <begin position="153"/>
        <end position="564"/>
    </location>
</feature>
<keyword evidence="8" id="KW-0732">Signal</keyword>
<dbReference type="PANTHER" id="PTHR16172">
    <property type="entry name" value="MAJOR FACILITATOR SUPERFAMILY DOMAIN-CONTAINING PROTEIN 6-LIKE"/>
    <property type="match status" value="1"/>
</dbReference>
<feature type="transmembrane region" description="Helical" evidence="7">
    <location>
        <begin position="561"/>
        <end position="581"/>
    </location>
</feature>
<comment type="similarity">
    <text evidence="2">Belongs to the major facilitator superfamily. MFSD6 family.</text>
</comment>
<dbReference type="Proteomes" id="UP000664859">
    <property type="component" value="Unassembled WGS sequence"/>
</dbReference>
<dbReference type="InterPro" id="IPR051717">
    <property type="entry name" value="MFS_MFSD6"/>
</dbReference>
<evidence type="ECO:0000256" key="8">
    <source>
        <dbReference type="SAM" id="SignalP"/>
    </source>
</evidence>
<sequence>MRAAAMIFGAMLVPCQATGVSLRGDGASARSLANAMEIGNAATILATGAQEMVKKVPVEQPSCDGGGGREYYPMDRMNADAAALADVPFRALYDGAKPGESDLTSIAHSSWLSACRPQARAVFMLRGGDTSNDTSSAGVKAQLGSRQQVPGGLWTARGLYFLGYATVGAVAPYLSTFLSSTAGIPLNKLGILGALTPIMTTTSSPLWGAIADRTRKHEEIMLSSHLASVTIRTALVLLITSAAARAHASLVIPVVVGAAAFMMAPVYSIMDDVCFKIAEREGGAGGWARLRMFGSVGFGAGAAITGQLADRSKLGYGVAFLASAALAVPTALLMALLLSGKTRAGAAAAAAAAPAARKERGSGAAAAADSTTTSSRTSSATSTGDNPLAAALGACWSQPPLTRLLWACILVCGASYGFLEVFLFPLLRGAGVPSGVLGAVRGVNAASALPFYFFSAAINRSIGVAGTLAAAALCYAARLLFHAAAAAAAPAPAAVLAVEALYGVTGGAMWSAAAALAQGLAPPGLGATMMGLLNAAHFGVGMSLGSYVGGQLSHRVGSAHAFQVMGAVNAAAAAVVVLALLSHIRKRSEHGDSDGGDVASNEALLLGRMGMKLRRRLLKSTS</sequence>
<gene>
    <name evidence="10" type="ORF">JKP88DRAFT_265538</name>
</gene>
<dbReference type="InterPro" id="IPR036259">
    <property type="entry name" value="MFS_trans_sf"/>
</dbReference>
<keyword evidence="11" id="KW-1185">Reference proteome</keyword>
<evidence type="ECO:0000256" key="5">
    <source>
        <dbReference type="ARBA" id="ARBA00023136"/>
    </source>
</evidence>
<feature type="transmembrane region" description="Helical" evidence="7">
    <location>
        <begin position="189"/>
        <end position="210"/>
    </location>
</feature>
<dbReference type="OrthoDB" id="515887at2759"/>
<feature type="transmembrane region" description="Helical" evidence="7">
    <location>
        <begin position="315"/>
        <end position="338"/>
    </location>
</feature>
<feature type="chain" id="PRO_5032870907" evidence="8">
    <location>
        <begin position="18"/>
        <end position="622"/>
    </location>
</feature>
<evidence type="ECO:0000256" key="6">
    <source>
        <dbReference type="SAM" id="MobiDB-lite"/>
    </source>
</evidence>
<feature type="transmembrane region" description="Helical" evidence="7">
    <location>
        <begin position="222"/>
        <end position="244"/>
    </location>
</feature>
<dbReference type="GO" id="GO:0016020">
    <property type="term" value="C:membrane"/>
    <property type="evidence" value="ECO:0007669"/>
    <property type="project" value="UniProtKB-SubCell"/>
</dbReference>